<dbReference type="RefSeq" id="WP_151123490.1">
    <property type="nucleotide sequence ID" value="NZ_CP088081.1"/>
</dbReference>
<dbReference type="InterPro" id="IPR015889">
    <property type="entry name" value="Intradiol_dOase_core"/>
</dbReference>
<dbReference type="AlphaFoldDB" id="A0A643FDM5"/>
<feature type="region of interest" description="Disordered" evidence="1">
    <location>
        <begin position="56"/>
        <end position="109"/>
    </location>
</feature>
<sequence length="303" mass="30921">MNASHTSDDDFATPFQPAVEAGRSSLLAADRRLALGWLSAGGLALSMPLVLAGCGGGDSASGSTSSDSGSSSSDSGSSGSSTSSSTCPSTEIASETGGPYPADGSNTSNGSTVDVLSLSGILRSDIRSNVGESTVLTGLPLTLTLTVVNLNNACAAIEGAAVYIWHCDKDGEYSAYNTSANGDHVGETYLRGVQLTDANGQVSFTTVYPGWYAGRITHIHAEVYLDGNYTSGTPDKTTQFAFPQSVTTEVYASSLYVAHGQNTSVTSFSADNVFSDGTDTEMLTLSGDTSNGYAATLTLGLNA</sequence>
<accession>A0A643FDM5</accession>
<dbReference type="PANTHER" id="PTHR34315:SF1">
    <property type="entry name" value="INTRADIOL RING-CLEAVAGE DIOXYGENASES DOMAIN-CONTAINING PROTEIN-RELATED"/>
    <property type="match status" value="1"/>
</dbReference>
<reference evidence="3 4" key="1">
    <citation type="submission" date="2019-09" db="EMBL/GenBank/DDBJ databases">
        <title>Draft genome sequences of 48 bacterial type strains from the CCUG.</title>
        <authorList>
            <person name="Tunovic T."/>
            <person name="Pineiro-Iglesias B."/>
            <person name="Unosson C."/>
            <person name="Inganas E."/>
            <person name="Ohlen M."/>
            <person name="Cardew S."/>
            <person name="Jensie-Markopoulos S."/>
            <person name="Salva-Serra F."/>
            <person name="Jaen-Luchoro D."/>
            <person name="Karlsson R."/>
            <person name="Svensson-Stadler L."/>
            <person name="Chun J."/>
            <person name="Moore E."/>
        </authorList>
    </citation>
    <scope>NUCLEOTIDE SEQUENCE [LARGE SCALE GENOMIC DNA]</scope>
    <source>
        <strain evidence="3 4">CCUG 30977</strain>
    </source>
</reference>
<proteinExistence type="predicted"/>
<dbReference type="Pfam" id="PF00775">
    <property type="entry name" value="Dioxygenase_C"/>
    <property type="match status" value="1"/>
</dbReference>
<dbReference type="Gene3D" id="2.60.130.10">
    <property type="entry name" value="Aromatic compound dioxygenase"/>
    <property type="match status" value="1"/>
</dbReference>
<gene>
    <name evidence="3" type="ORF">F7Q92_07130</name>
</gene>
<dbReference type="GO" id="GO:0008199">
    <property type="term" value="F:ferric iron binding"/>
    <property type="evidence" value="ECO:0007669"/>
    <property type="project" value="InterPro"/>
</dbReference>
<dbReference type="Proteomes" id="UP000430120">
    <property type="component" value="Unassembled WGS sequence"/>
</dbReference>
<dbReference type="PANTHER" id="PTHR34315">
    <property type="match status" value="1"/>
</dbReference>
<keyword evidence="3" id="KW-0560">Oxidoreductase</keyword>
<comment type="caution">
    <text evidence="3">The sequence shown here is derived from an EMBL/GenBank/DDBJ whole genome shotgun (WGS) entry which is preliminary data.</text>
</comment>
<keyword evidence="3" id="KW-0223">Dioxygenase</keyword>
<evidence type="ECO:0000259" key="2">
    <source>
        <dbReference type="Pfam" id="PF00775"/>
    </source>
</evidence>
<dbReference type="InterPro" id="IPR000627">
    <property type="entry name" value="Intradiol_dOase_C"/>
</dbReference>
<evidence type="ECO:0000256" key="1">
    <source>
        <dbReference type="SAM" id="MobiDB-lite"/>
    </source>
</evidence>
<evidence type="ECO:0000313" key="3">
    <source>
        <dbReference type="EMBL" id="KAB0583639.1"/>
    </source>
</evidence>
<feature type="domain" description="Intradiol ring-cleavage dioxygenases" evidence="2">
    <location>
        <begin position="142"/>
        <end position="215"/>
    </location>
</feature>
<keyword evidence="4" id="KW-1185">Reference proteome</keyword>
<protein>
    <submittedName>
        <fullName evidence="3">Intradiol ring-cleavage dioxygenase</fullName>
    </submittedName>
</protein>
<dbReference type="EMBL" id="VZPB01000012">
    <property type="protein sequence ID" value="KAB0583639.1"/>
    <property type="molecule type" value="Genomic_DNA"/>
</dbReference>
<organism evidence="3 4">
    <name type="scientific">Ideonella dechloratans</name>
    <dbReference type="NCBI Taxonomy" id="36863"/>
    <lineage>
        <taxon>Bacteria</taxon>
        <taxon>Pseudomonadati</taxon>
        <taxon>Pseudomonadota</taxon>
        <taxon>Betaproteobacteria</taxon>
        <taxon>Burkholderiales</taxon>
        <taxon>Sphaerotilaceae</taxon>
        <taxon>Ideonella</taxon>
    </lineage>
</organism>
<dbReference type="GO" id="GO:0016702">
    <property type="term" value="F:oxidoreductase activity, acting on single donors with incorporation of molecular oxygen, incorporation of two atoms of oxygen"/>
    <property type="evidence" value="ECO:0007669"/>
    <property type="project" value="InterPro"/>
</dbReference>
<dbReference type="SUPFAM" id="SSF49482">
    <property type="entry name" value="Aromatic compound dioxygenase"/>
    <property type="match status" value="1"/>
</dbReference>
<evidence type="ECO:0000313" key="4">
    <source>
        <dbReference type="Proteomes" id="UP000430120"/>
    </source>
</evidence>
<feature type="compositionally biased region" description="Low complexity" evidence="1">
    <location>
        <begin position="60"/>
        <end position="86"/>
    </location>
</feature>
<dbReference type="OrthoDB" id="9805815at2"/>
<name>A0A643FDM5_IDEDE</name>